<accession>A0A2J8WRJ5</accession>
<feature type="coiled-coil region" evidence="1">
    <location>
        <begin position="590"/>
        <end position="627"/>
    </location>
</feature>
<dbReference type="GO" id="GO:0000132">
    <property type="term" value="P:establishment of mitotic spindle orientation"/>
    <property type="evidence" value="ECO:0007669"/>
    <property type="project" value="TreeGrafter"/>
</dbReference>
<dbReference type="GO" id="GO:0001578">
    <property type="term" value="P:microtubule bundle formation"/>
    <property type="evidence" value="ECO:0007669"/>
    <property type="project" value="TreeGrafter"/>
</dbReference>
<gene>
    <name evidence="3" type="ORF">CR201_G0007931</name>
</gene>
<feature type="coiled-coil region" evidence="1">
    <location>
        <begin position="3"/>
        <end position="47"/>
    </location>
</feature>
<dbReference type="InterPro" id="IPR042791">
    <property type="entry name" value="CDK5RAP2"/>
</dbReference>
<feature type="compositionally biased region" description="Basic and acidic residues" evidence="2">
    <location>
        <begin position="1045"/>
        <end position="1055"/>
    </location>
</feature>
<evidence type="ECO:0000256" key="1">
    <source>
        <dbReference type="SAM" id="Coils"/>
    </source>
</evidence>
<dbReference type="GO" id="GO:0046600">
    <property type="term" value="P:negative regulation of centriole replication"/>
    <property type="evidence" value="ECO:0007669"/>
    <property type="project" value="TreeGrafter"/>
</dbReference>
<feature type="region of interest" description="Disordered" evidence="2">
    <location>
        <begin position="894"/>
        <end position="914"/>
    </location>
</feature>
<dbReference type="EMBL" id="NDHI03003380">
    <property type="protein sequence ID" value="PNJ72399.1"/>
    <property type="molecule type" value="Genomic_DNA"/>
</dbReference>
<feature type="coiled-coil region" evidence="1">
    <location>
        <begin position="789"/>
        <end position="823"/>
    </location>
</feature>
<name>A0A2J8WRJ5_PONAB</name>
<dbReference type="GO" id="GO:0008017">
    <property type="term" value="F:microtubule binding"/>
    <property type="evidence" value="ECO:0007669"/>
    <property type="project" value="TreeGrafter"/>
</dbReference>
<evidence type="ECO:0000313" key="3">
    <source>
        <dbReference type="EMBL" id="PNJ72399.1"/>
    </source>
</evidence>
<evidence type="ECO:0000256" key="2">
    <source>
        <dbReference type="SAM" id="MobiDB-lite"/>
    </source>
</evidence>
<feature type="region of interest" description="Disordered" evidence="2">
    <location>
        <begin position="408"/>
        <end position="465"/>
    </location>
</feature>
<dbReference type="GO" id="GO:0007099">
    <property type="term" value="P:centriole replication"/>
    <property type="evidence" value="ECO:0007669"/>
    <property type="project" value="TreeGrafter"/>
</dbReference>
<feature type="non-terminal residue" evidence="3">
    <location>
        <position position="1"/>
    </location>
</feature>
<sequence>DSINNLQAELNNIFALRKQLEQDVLSYQNLRKTLEEQIGEIRRREEESFSLYSDQTSYLSICLEENNRFQVEHFSQEELKKKVSDLIQLVKELYTDNQHLKKTIFDLSCMGFQGNGFPDRLASTEQTEIMKDLSKGGCKNGYLRHTESKISDCDGAHAPGCLEEGAFINLLAPLFNEKATLLLESRPDLLKVVRELLRGQLFLTQQEVSGEHLDGKTEKTPKQKGELVHFVQTNSFSKPHDELKLSCEAQLIKAGEVPKVGLKDASVQTVATEGDLLRFKHEATREAWEEKPINTALSAEHRSENLHGVPGWQAALLSLPGVTNREAKKSRLPILIKPSRSLGNMYRLPATQEVMTQLQSQILELQGELKEFKTCNKQLHQKLILAEAVMEGRPTPDKMLLNAQPPVGPAYQDSPGEQKGIKTTSSVWRDKEMDSDQQTSYEIDSEICPPDDLASLPSCKENPEDVLSPTSVATYLSSKSQPSAKVSVMGTDQSESINTSNETEYLKQKIHDLETELEGYQNFIFQLQKHSQCSEAIITVLCGTEGAQDGLSKPKSGSDEEEMTFSSLHQVRYVKHMKILRPLAPEMIDGRMLENLKQQLEEQEYELQKEQNLNMQLFSEIHNLQNKFRDLSPSRYDSLVQSQARELSLQRQQIKDGRGICVISRQHMNTMIKAFEELLQASDVDYCVAEGFQEQLNQCAELLEKLEKLFLNGKSVGVEMNTQNELMERIEEDNLTYQHLLPESPEPSASHALSDYETSEKSFFSQDQKQDNETEKTSVMVNNFSQDLLMEHIQEIRTLRKRLEESIKTNEKLRKQLERQGSEFDQGSTNIFASGSELHSSLTSEIHFLRKQNQALNAMLIKGSRDKQKENDKLRESLSRKTVSLEHLQREYASVKEENERLQKEGNEKERHNQQLIQEVRRSGQELSRVQEEVKLRQQLLSQNDKLLQSLRVELKAYEKLDEEHRRLREASGEGWKGQDPFRDLHSLLMEIQALRLQLERSIETSSTLQSRLKEQLARGAEKAQEGALTLAVQAVSIPEVPLQPDKHDGDKYPMESDNSFDLFDSSQAVTPKSVSETPPLSGNGTDSLFCDSGSSATSAPCVSRLVAGHQLWASKNGRHVLGLIEDYEALLKQIGQGQRLLAEMDVQTQEAPSSTSQELGTKGPYPAPLSKFVSSVSTAKLTLEEAYRRLKLLWRVSLPEDGQCPLHCEQIGEMKAEVTKLHKKLFEQEKKLQNTMKLLQLSKRQEKVIFDQLVVTHKILRKARGNLELRPGGAHPGTCSPSRPGS</sequence>
<dbReference type="GO" id="GO:0035371">
    <property type="term" value="C:microtubule plus-end"/>
    <property type="evidence" value="ECO:0007669"/>
    <property type="project" value="TreeGrafter"/>
</dbReference>
<reference evidence="3" key="1">
    <citation type="submission" date="2017-12" db="EMBL/GenBank/DDBJ databases">
        <title>High-resolution comparative analysis of great ape genomes.</title>
        <authorList>
            <person name="Pollen A."/>
            <person name="Hastie A."/>
            <person name="Hormozdiari F."/>
            <person name="Dougherty M."/>
            <person name="Liu R."/>
            <person name="Chaisson M."/>
            <person name="Hoppe E."/>
            <person name="Hill C."/>
            <person name="Pang A."/>
            <person name="Hillier L."/>
            <person name="Baker C."/>
            <person name="Armstrong J."/>
            <person name="Shendure J."/>
            <person name="Paten B."/>
            <person name="Wilson R."/>
            <person name="Chao H."/>
            <person name="Schneider V."/>
            <person name="Ventura M."/>
            <person name="Kronenberg Z."/>
            <person name="Murali S."/>
            <person name="Gordon D."/>
            <person name="Cantsilieris S."/>
            <person name="Munson K."/>
            <person name="Nelson B."/>
            <person name="Raja A."/>
            <person name="Underwood J."/>
            <person name="Diekhans M."/>
            <person name="Fiddes I."/>
            <person name="Haussler D."/>
            <person name="Eichler E."/>
        </authorList>
    </citation>
    <scope>NUCLEOTIDE SEQUENCE [LARGE SCALE GENOMIC DNA]</scope>
    <source>
        <strain evidence="3">Susie</strain>
    </source>
</reference>
<organism evidence="3">
    <name type="scientific">Pongo abelii</name>
    <name type="common">Sumatran orangutan</name>
    <name type="synonym">Pongo pygmaeus abelii</name>
    <dbReference type="NCBI Taxonomy" id="9601"/>
    <lineage>
        <taxon>Eukaryota</taxon>
        <taxon>Metazoa</taxon>
        <taxon>Chordata</taxon>
        <taxon>Craniata</taxon>
        <taxon>Vertebrata</taxon>
        <taxon>Euteleostomi</taxon>
        <taxon>Mammalia</taxon>
        <taxon>Eutheria</taxon>
        <taxon>Euarchontoglires</taxon>
        <taxon>Primates</taxon>
        <taxon>Haplorrhini</taxon>
        <taxon>Catarrhini</taxon>
        <taxon>Hominidae</taxon>
        <taxon>Pongo</taxon>
    </lineage>
</organism>
<dbReference type="GO" id="GO:0000242">
    <property type="term" value="C:pericentriolar material"/>
    <property type="evidence" value="ECO:0007669"/>
    <property type="project" value="TreeGrafter"/>
</dbReference>
<dbReference type="PANTHER" id="PTHR46930:SF1">
    <property type="entry name" value="CDK5 REGULATORY SUBUNIT-ASSOCIATED PROTEIN 2"/>
    <property type="match status" value="1"/>
</dbReference>
<protein>
    <submittedName>
        <fullName evidence="3">CDK5RAP2 isoform 11</fullName>
    </submittedName>
</protein>
<dbReference type="GO" id="GO:0043015">
    <property type="term" value="F:gamma-tubulin binding"/>
    <property type="evidence" value="ECO:0007669"/>
    <property type="project" value="TreeGrafter"/>
</dbReference>
<proteinExistence type="predicted"/>
<feature type="region of interest" description="Disordered" evidence="2">
    <location>
        <begin position="741"/>
        <end position="775"/>
    </location>
</feature>
<dbReference type="GO" id="GO:0097431">
    <property type="term" value="C:mitotic spindle pole"/>
    <property type="evidence" value="ECO:0007669"/>
    <property type="project" value="TreeGrafter"/>
</dbReference>
<dbReference type="GO" id="GO:0090266">
    <property type="term" value="P:regulation of mitotic cell cycle spindle assembly checkpoint"/>
    <property type="evidence" value="ECO:0007669"/>
    <property type="project" value="TreeGrafter"/>
</dbReference>
<dbReference type="GO" id="GO:0007059">
    <property type="term" value="P:chromosome segregation"/>
    <property type="evidence" value="ECO:0007669"/>
    <property type="project" value="TreeGrafter"/>
</dbReference>
<keyword evidence="1" id="KW-0175">Coiled coil</keyword>
<feature type="region of interest" description="Disordered" evidence="2">
    <location>
        <begin position="1040"/>
        <end position="1063"/>
    </location>
</feature>
<dbReference type="PANTHER" id="PTHR46930">
    <property type="entry name" value="CDK5 REGULATORY SUBUNIT-ASSOCIATED PROTEIN 2"/>
    <property type="match status" value="1"/>
</dbReference>
<comment type="caution">
    <text evidence="3">The sequence shown here is derived from an EMBL/GenBank/DDBJ whole genome shotgun (WGS) entry which is preliminary data.</text>
</comment>